<dbReference type="EMBL" id="BMAW01091133">
    <property type="protein sequence ID" value="GFS48137.1"/>
    <property type="molecule type" value="Genomic_DNA"/>
</dbReference>
<reference evidence="2" key="1">
    <citation type="submission" date="2020-08" db="EMBL/GenBank/DDBJ databases">
        <title>Multicomponent nature underlies the extraordinary mechanical properties of spider dragline silk.</title>
        <authorList>
            <person name="Kono N."/>
            <person name="Nakamura H."/>
            <person name="Mori M."/>
            <person name="Yoshida Y."/>
            <person name="Ohtoshi R."/>
            <person name="Malay A.D."/>
            <person name="Moran D.A.P."/>
            <person name="Tomita M."/>
            <person name="Numata K."/>
            <person name="Arakawa K."/>
        </authorList>
    </citation>
    <scope>NUCLEOTIDE SEQUENCE</scope>
</reference>
<feature type="region of interest" description="Disordered" evidence="1">
    <location>
        <begin position="1"/>
        <end position="24"/>
    </location>
</feature>
<evidence type="ECO:0000313" key="3">
    <source>
        <dbReference type="Proteomes" id="UP000887013"/>
    </source>
</evidence>
<evidence type="ECO:0000256" key="1">
    <source>
        <dbReference type="SAM" id="MobiDB-lite"/>
    </source>
</evidence>
<evidence type="ECO:0000313" key="2">
    <source>
        <dbReference type="EMBL" id="GFS48137.1"/>
    </source>
</evidence>
<dbReference type="Proteomes" id="UP000887013">
    <property type="component" value="Unassembled WGS sequence"/>
</dbReference>
<accession>A0A8X6J978</accession>
<protein>
    <submittedName>
        <fullName evidence="2">DNA N6-methyl adenine demethylase</fullName>
    </submittedName>
</protein>
<gene>
    <name evidence="2" type="primary">Tet_1</name>
    <name evidence="2" type="ORF">NPIL_626141</name>
</gene>
<dbReference type="AlphaFoldDB" id="A0A8X6J978"/>
<comment type="caution">
    <text evidence="2">The sequence shown here is derived from an EMBL/GenBank/DDBJ whole genome shotgun (WGS) entry which is preliminary data.</text>
</comment>
<organism evidence="2 3">
    <name type="scientific">Nephila pilipes</name>
    <name type="common">Giant wood spider</name>
    <name type="synonym">Nephila maculata</name>
    <dbReference type="NCBI Taxonomy" id="299642"/>
    <lineage>
        <taxon>Eukaryota</taxon>
        <taxon>Metazoa</taxon>
        <taxon>Ecdysozoa</taxon>
        <taxon>Arthropoda</taxon>
        <taxon>Chelicerata</taxon>
        <taxon>Arachnida</taxon>
        <taxon>Araneae</taxon>
        <taxon>Araneomorphae</taxon>
        <taxon>Entelegynae</taxon>
        <taxon>Araneoidea</taxon>
        <taxon>Nephilidae</taxon>
        <taxon>Nephila</taxon>
    </lineage>
</organism>
<feature type="non-terminal residue" evidence="2">
    <location>
        <position position="53"/>
    </location>
</feature>
<keyword evidence="3" id="KW-1185">Reference proteome</keyword>
<name>A0A8X6J978_NEPPI</name>
<sequence>MKHASNDFLDSNCSTPIGVGVDNQDLDPLERIEKLRNNTKLDPPQCDCLKNKE</sequence>
<proteinExistence type="predicted"/>